<comment type="similarity">
    <text evidence="1">Belongs to the mycobacterial PPE family.</text>
</comment>
<dbReference type="InterPro" id="IPR038332">
    <property type="entry name" value="PPE_sf"/>
</dbReference>
<dbReference type="FunFam" id="1.20.1260.20:FF:000001">
    <property type="entry name" value="PPE family protein PPE41"/>
    <property type="match status" value="1"/>
</dbReference>
<dbReference type="Gene3D" id="1.20.1260.20">
    <property type="entry name" value="PPE superfamily"/>
    <property type="match status" value="1"/>
</dbReference>
<dbReference type="InterPro" id="IPR000030">
    <property type="entry name" value="PPE_dom"/>
</dbReference>
<evidence type="ECO:0000256" key="1">
    <source>
        <dbReference type="ARBA" id="ARBA00010652"/>
    </source>
</evidence>
<gene>
    <name evidence="4" type="ORF">I2456_21270</name>
</gene>
<dbReference type="PANTHER" id="PTHR46766">
    <property type="entry name" value="GLUTAMINE-RICH PROTEIN 2"/>
    <property type="match status" value="1"/>
</dbReference>
<proteinExistence type="inferred from homology"/>
<evidence type="ECO:0000313" key="5">
    <source>
        <dbReference type="Proteomes" id="UP000663583"/>
    </source>
</evidence>
<dbReference type="KEGG" id="mku:I2456_21270"/>
<dbReference type="EMBL" id="CP065047">
    <property type="protein sequence ID" value="QPI36940.1"/>
    <property type="molecule type" value="Genomic_DNA"/>
</dbReference>
<dbReference type="PANTHER" id="PTHR46766:SF1">
    <property type="entry name" value="GLUTAMINE-RICH PROTEIN 2"/>
    <property type="match status" value="1"/>
</dbReference>
<dbReference type="RefSeq" id="WP_068028520.1">
    <property type="nucleotide sequence ID" value="NZ_BLKU01000005.1"/>
</dbReference>
<feature type="domain" description="PPE family C-terminal" evidence="3">
    <location>
        <begin position="304"/>
        <end position="381"/>
    </location>
</feature>
<name>A0AAX1J922_9MYCO</name>
<dbReference type="Pfam" id="PF00823">
    <property type="entry name" value="PPE"/>
    <property type="match status" value="1"/>
</dbReference>
<dbReference type="SUPFAM" id="SSF140459">
    <property type="entry name" value="PE/PPE dimer-like"/>
    <property type="match status" value="1"/>
</dbReference>
<reference evidence="4" key="1">
    <citation type="submission" date="2020-11" db="EMBL/GenBank/DDBJ databases">
        <title>Intraspecies plasmid and genomic variation of Mycobacterium kubicae revealed by the complete genome sequences of two clinical isolates.</title>
        <authorList>
            <person name="Hendrix J.R."/>
            <person name="Epperson L.E."/>
            <person name="Honda J.R."/>
            <person name="Strong M."/>
        </authorList>
    </citation>
    <scope>NUCLEOTIDE SEQUENCE</scope>
    <source>
        <strain evidence="4">JCM 13573</strain>
    </source>
</reference>
<organism evidence="4 5">
    <name type="scientific">Mycobacterium kubicae</name>
    <dbReference type="NCBI Taxonomy" id="120959"/>
    <lineage>
        <taxon>Bacteria</taxon>
        <taxon>Bacillati</taxon>
        <taxon>Actinomycetota</taxon>
        <taxon>Actinomycetes</taxon>
        <taxon>Mycobacteriales</taxon>
        <taxon>Mycobacteriaceae</taxon>
        <taxon>Mycobacterium</taxon>
        <taxon>Mycobacterium simiae complex</taxon>
    </lineage>
</organism>
<protein>
    <submittedName>
        <fullName evidence="4">PPE family protein</fullName>
    </submittedName>
</protein>
<dbReference type="AlphaFoldDB" id="A0AAX1J922"/>
<dbReference type="Proteomes" id="UP000663583">
    <property type="component" value="Chromosome"/>
</dbReference>
<evidence type="ECO:0000259" key="3">
    <source>
        <dbReference type="Pfam" id="PF12484"/>
    </source>
</evidence>
<accession>A0AAX1J922</accession>
<dbReference type="InterPro" id="IPR022171">
    <property type="entry name" value="PPE_C"/>
</dbReference>
<sequence length="389" mass="37956">MDFGALPPEINSARMYTGAGAEPLLTASAAWDELATELHAAASAYSSAIASLTSGPWLGSAAISAAAAATPYAAWMRATAEQAEQAAAQAKAAVAAYETAYAATVPPLVVTANRTLLSLLVATNFFGQNSPAIAATEAHYSEMWAQDAAAMFGYAGSSSAASTLTPFEAPPQVTEPAAVAAQATAVSEATGESGATQTTLASLVNSVPTALQNMATPTAASASPLPSGLGTLPTGSTTDMANLIMLSTTPIYGLSGLLSIAQSLQGMASTAAQQVTADVAGVAADAAGAAEAATEGLGGGVLSSLGQAARLGSLSVPATWTSVIPTSHFGALSSALPGGSLNGGVGTVPPSLLGGLPRTAAASGPAPGPRYGLVPTVMAQPPSAGYGDF</sequence>
<feature type="domain" description="PPE" evidence="2">
    <location>
        <begin position="2"/>
        <end position="165"/>
    </location>
</feature>
<evidence type="ECO:0000259" key="2">
    <source>
        <dbReference type="Pfam" id="PF00823"/>
    </source>
</evidence>
<dbReference type="Pfam" id="PF12484">
    <property type="entry name" value="PPE-SVP"/>
    <property type="match status" value="1"/>
</dbReference>
<dbReference type="GO" id="GO:0052572">
    <property type="term" value="P:response to host immune response"/>
    <property type="evidence" value="ECO:0007669"/>
    <property type="project" value="TreeGrafter"/>
</dbReference>
<evidence type="ECO:0000313" key="4">
    <source>
        <dbReference type="EMBL" id="QPI36940.1"/>
    </source>
</evidence>